<dbReference type="EMBL" id="JAVDQN010000007">
    <property type="protein sequence ID" value="MDR6379144.1"/>
    <property type="molecule type" value="Genomic_DNA"/>
</dbReference>
<reference evidence="1 2" key="1">
    <citation type="submission" date="2023-07" db="EMBL/GenBank/DDBJ databases">
        <title>Sorghum-associated microbial communities from plants grown in Nebraska, USA.</title>
        <authorList>
            <person name="Schachtman D."/>
        </authorList>
    </citation>
    <scope>NUCLEOTIDE SEQUENCE [LARGE SCALE GENOMIC DNA]</scope>
    <source>
        <strain evidence="1 2">DS1039</strain>
    </source>
</reference>
<evidence type="ECO:0000313" key="2">
    <source>
        <dbReference type="Proteomes" id="UP001185254"/>
    </source>
</evidence>
<name>A0ABU1L7E0_9BURK</name>
<organism evidence="1 2">
    <name type="scientific">Paraburkholderia caledonica</name>
    <dbReference type="NCBI Taxonomy" id="134536"/>
    <lineage>
        <taxon>Bacteria</taxon>
        <taxon>Pseudomonadati</taxon>
        <taxon>Pseudomonadota</taxon>
        <taxon>Betaproteobacteria</taxon>
        <taxon>Burkholderiales</taxon>
        <taxon>Burkholderiaceae</taxon>
        <taxon>Paraburkholderia</taxon>
    </lineage>
</organism>
<keyword evidence="2" id="KW-1185">Reference proteome</keyword>
<proteinExistence type="predicted"/>
<evidence type="ECO:0000313" key="1">
    <source>
        <dbReference type="EMBL" id="MDR6379144.1"/>
    </source>
</evidence>
<gene>
    <name evidence="1" type="ORF">J2776_005868</name>
</gene>
<protein>
    <recommendedName>
        <fullName evidence="3">Uracil-DNA glycosylase-like domain-containing protein</fullName>
    </recommendedName>
</protein>
<evidence type="ECO:0008006" key="3">
    <source>
        <dbReference type="Google" id="ProtNLM"/>
    </source>
</evidence>
<sequence length="269" mass="30598">MPHFKAMDPILEMRYSEILGEIDQSFLDHAVAKHRKLSMPFLVSGPRDPNARRIMVIGREYGGRGWNVEHNGEGPNEYVTKALSRHRDFFNKAMAKAGRDRGDTFFNFMRALARSVGSDGGLIYSNLLCFDSGGRSPRYSEHFSFVKRLSKQLLDVQLDHFKPDVVIFANGMDTVGVRRQFFPIEGDGKVCVSMRNWQETGIAKNQLWEFELYGKFLCYRIQHPSARSKAAKAARKHLLELLSQQRRTANLLPDQRTADASLSRAGENG</sequence>
<comment type="caution">
    <text evidence="1">The sequence shown here is derived from an EMBL/GenBank/DDBJ whole genome shotgun (WGS) entry which is preliminary data.</text>
</comment>
<dbReference type="Proteomes" id="UP001185254">
    <property type="component" value="Unassembled WGS sequence"/>
</dbReference>
<accession>A0ABU1L7E0</accession>